<organism evidence="2 3">
    <name type="scientific">Euplotes crassus</name>
    <dbReference type="NCBI Taxonomy" id="5936"/>
    <lineage>
        <taxon>Eukaryota</taxon>
        <taxon>Sar</taxon>
        <taxon>Alveolata</taxon>
        <taxon>Ciliophora</taxon>
        <taxon>Intramacronucleata</taxon>
        <taxon>Spirotrichea</taxon>
        <taxon>Hypotrichia</taxon>
        <taxon>Euplotida</taxon>
        <taxon>Euplotidae</taxon>
        <taxon>Moneuplotes</taxon>
    </lineage>
</organism>
<comment type="caution">
    <text evidence="2">The sequence shown here is derived from an EMBL/GenBank/DDBJ whole genome shotgun (WGS) entry which is preliminary data.</text>
</comment>
<proteinExistence type="predicted"/>
<sequence length="140" mass="16380">MDQGTQRCSFMSSQSEAGNDWELVDHKESKDIDPDYKMQLKFETRKTSDLSISSKNPKLKKIEPDLEETSKSFKETYSKRGFKDRFAKKPPKFSLNYEETSERASYFTISDEKPCCFGLFEWSFFKKRGSTKRLSSFTSI</sequence>
<dbReference type="Proteomes" id="UP001295684">
    <property type="component" value="Unassembled WGS sequence"/>
</dbReference>
<name>A0AAD2D476_EUPCR</name>
<evidence type="ECO:0000256" key="1">
    <source>
        <dbReference type="SAM" id="MobiDB-lite"/>
    </source>
</evidence>
<feature type="compositionally biased region" description="Polar residues" evidence="1">
    <location>
        <begin position="1"/>
        <end position="17"/>
    </location>
</feature>
<keyword evidence="3" id="KW-1185">Reference proteome</keyword>
<feature type="region of interest" description="Disordered" evidence="1">
    <location>
        <begin position="1"/>
        <end position="21"/>
    </location>
</feature>
<gene>
    <name evidence="2" type="ORF">ECRASSUSDP1_LOCUS21177</name>
</gene>
<dbReference type="AlphaFoldDB" id="A0AAD2D476"/>
<accession>A0AAD2D476</accession>
<dbReference type="EMBL" id="CAMPGE010021623">
    <property type="protein sequence ID" value="CAI2379762.1"/>
    <property type="molecule type" value="Genomic_DNA"/>
</dbReference>
<evidence type="ECO:0000313" key="2">
    <source>
        <dbReference type="EMBL" id="CAI2379762.1"/>
    </source>
</evidence>
<protein>
    <submittedName>
        <fullName evidence="2">Uncharacterized protein</fullName>
    </submittedName>
</protein>
<evidence type="ECO:0000313" key="3">
    <source>
        <dbReference type="Proteomes" id="UP001295684"/>
    </source>
</evidence>
<reference evidence="2" key="1">
    <citation type="submission" date="2023-07" db="EMBL/GenBank/DDBJ databases">
        <authorList>
            <consortium name="AG Swart"/>
            <person name="Singh M."/>
            <person name="Singh A."/>
            <person name="Seah K."/>
            <person name="Emmerich C."/>
        </authorList>
    </citation>
    <scope>NUCLEOTIDE SEQUENCE</scope>
    <source>
        <strain evidence="2">DP1</strain>
    </source>
</reference>